<dbReference type="PANTHER" id="PTHR43000">
    <property type="entry name" value="DTDP-D-GLUCOSE 4,6-DEHYDRATASE-RELATED"/>
    <property type="match status" value="1"/>
</dbReference>
<reference evidence="4 5" key="1">
    <citation type="submission" date="2016-10" db="EMBL/GenBank/DDBJ databases">
        <authorList>
            <person name="de Groot N.N."/>
        </authorList>
    </citation>
    <scope>NUCLEOTIDE SEQUENCE [LARGE SCALE GENOMIC DNA]</scope>
    <source>
        <strain evidence="4 5">DSM 25294</strain>
    </source>
</reference>
<gene>
    <name evidence="4" type="ORF">SAMN04488026_10592</name>
</gene>
<dbReference type="EMBL" id="FNEK01000059">
    <property type="protein sequence ID" value="SDK90994.1"/>
    <property type="molecule type" value="Genomic_DNA"/>
</dbReference>
<comment type="similarity">
    <text evidence="2">Belongs to the NAD(P)-dependent epimerase/dehydratase family.</text>
</comment>
<dbReference type="Gene3D" id="3.40.50.720">
    <property type="entry name" value="NAD(P)-binding Rossmann-like Domain"/>
    <property type="match status" value="1"/>
</dbReference>
<organism evidence="4 5">
    <name type="scientific">Aliiruegeria lutimaris</name>
    <dbReference type="NCBI Taxonomy" id="571298"/>
    <lineage>
        <taxon>Bacteria</taxon>
        <taxon>Pseudomonadati</taxon>
        <taxon>Pseudomonadota</taxon>
        <taxon>Alphaproteobacteria</taxon>
        <taxon>Rhodobacterales</taxon>
        <taxon>Roseobacteraceae</taxon>
        <taxon>Aliiruegeria</taxon>
    </lineage>
</organism>
<dbReference type="Pfam" id="PF01370">
    <property type="entry name" value="Epimerase"/>
    <property type="match status" value="1"/>
</dbReference>
<evidence type="ECO:0000256" key="2">
    <source>
        <dbReference type="ARBA" id="ARBA00007637"/>
    </source>
</evidence>
<evidence type="ECO:0000313" key="5">
    <source>
        <dbReference type="Proteomes" id="UP000199382"/>
    </source>
</evidence>
<evidence type="ECO:0000313" key="4">
    <source>
        <dbReference type="EMBL" id="SDK90994.1"/>
    </source>
</evidence>
<feature type="domain" description="NAD-dependent epimerase/dehydratase" evidence="3">
    <location>
        <begin position="4"/>
        <end position="230"/>
    </location>
</feature>
<evidence type="ECO:0000256" key="1">
    <source>
        <dbReference type="ARBA" id="ARBA00005125"/>
    </source>
</evidence>
<dbReference type="OrthoDB" id="9779041at2"/>
<dbReference type="InterPro" id="IPR001509">
    <property type="entry name" value="Epimerase_deHydtase"/>
</dbReference>
<comment type="pathway">
    <text evidence="1">Bacterial outer membrane biogenesis; LPS O-antigen biosynthesis.</text>
</comment>
<keyword evidence="5" id="KW-1185">Reference proteome</keyword>
<dbReference type="Proteomes" id="UP000199382">
    <property type="component" value="Unassembled WGS sequence"/>
</dbReference>
<evidence type="ECO:0000259" key="3">
    <source>
        <dbReference type="Pfam" id="PF01370"/>
    </source>
</evidence>
<dbReference type="SUPFAM" id="SSF51735">
    <property type="entry name" value="NAD(P)-binding Rossmann-fold domains"/>
    <property type="match status" value="1"/>
</dbReference>
<protein>
    <submittedName>
        <fullName evidence="4">UDP-glucose 4-epimerase</fullName>
    </submittedName>
</protein>
<accession>A0A1G9FRG2</accession>
<dbReference type="RefSeq" id="WP_093161820.1">
    <property type="nucleotide sequence ID" value="NZ_FNEK01000059.1"/>
</dbReference>
<dbReference type="STRING" id="571298.SAMN04488026_10592"/>
<dbReference type="InterPro" id="IPR036291">
    <property type="entry name" value="NAD(P)-bd_dom_sf"/>
</dbReference>
<name>A0A1G9FRG2_9RHOB</name>
<proteinExistence type="inferred from homology"/>
<dbReference type="AlphaFoldDB" id="A0A1G9FRG2"/>
<sequence length="314" mass="33395">MNRVLITGGGGFIGSHLGRAYVRQGSDVTIVARPGSALHRLADLDEHLRVVRVDLTDTQAVAQMFDDIRPNVVFHLANTTRITPRKDLGDVALTVSENLGPLLTVLSGALNCAHPPEVFVRTGSIAEYGTIPPPFGEASREVPADPYGVSLLAGTHYLRVMQPKLPFPAITARLALTYGPDQSGDFLVPSMIEALVSGLPIDLRRPDDLRDLIHVEDAVDGLMTLAAHASVAPPLANVSTGISTSTADVARMIAVYSGADPALITFGTPVGPPVMLCSDPALLRTSLGWQPRVAIADGLQRTVAWRQQKNGGQR</sequence>